<accession>A0ACC2XRN7</accession>
<protein>
    <submittedName>
        <fullName evidence="1">Uncharacterized protein</fullName>
    </submittedName>
</protein>
<evidence type="ECO:0000313" key="2">
    <source>
        <dbReference type="Proteomes" id="UP001234202"/>
    </source>
</evidence>
<organism evidence="1 2">
    <name type="scientific">Naganishia onofrii</name>
    <dbReference type="NCBI Taxonomy" id="1851511"/>
    <lineage>
        <taxon>Eukaryota</taxon>
        <taxon>Fungi</taxon>
        <taxon>Dikarya</taxon>
        <taxon>Basidiomycota</taxon>
        <taxon>Agaricomycotina</taxon>
        <taxon>Tremellomycetes</taxon>
        <taxon>Filobasidiales</taxon>
        <taxon>Filobasidiaceae</taxon>
        <taxon>Naganishia</taxon>
    </lineage>
</organism>
<proteinExistence type="predicted"/>
<dbReference type="Proteomes" id="UP001234202">
    <property type="component" value="Unassembled WGS sequence"/>
</dbReference>
<evidence type="ECO:0000313" key="1">
    <source>
        <dbReference type="EMBL" id="KAJ9126305.1"/>
    </source>
</evidence>
<comment type="caution">
    <text evidence="1">The sequence shown here is derived from an EMBL/GenBank/DDBJ whole genome shotgun (WGS) entry which is preliminary data.</text>
</comment>
<keyword evidence="2" id="KW-1185">Reference proteome</keyword>
<gene>
    <name evidence="1" type="ORF">QFC24_002037</name>
</gene>
<dbReference type="EMBL" id="JASBWV010000005">
    <property type="protein sequence ID" value="KAJ9126305.1"/>
    <property type="molecule type" value="Genomic_DNA"/>
</dbReference>
<name>A0ACC2XRN7_9TREE</name>
<reference evidence="1" key="1">
    <citation type="submission" date="2023-04" db="EMBL/GenBank/DDBJ databases">
        <title>Draft Genome sequencing of Naganishia species isolated from polar environments using Oxford Nanopore Technology.</title>
        <authorList>
            <person name="Leo P."/>
            <person name="Venkateswaran K."/>
        </authorList>
    </citation>
    <scope>NUCLEOTIDE SEQUENCE</scope>
    <source>
        <strain evidence="1">DBVPG 5303</strain>
    </source>
</reference>
<sequence length="782" mass="84100">MEQDFVTKTIPYVTMDKLRQVIDVLNLQHRSTVGGAIKKAGKKAELVASVQDAVRAFRRQGNVEGYRKFKASWEAIINPWSARPTPTFAKTAPTPGSTLYAPPTSYSSYLGAGGYNYAAGGGGAYGALPGSGPTYASGSTAPSYINGGRSSAVTTYPLVAWKTTPGWKAIKALSDTYLLPAIEEGHASERRNKMAILMLSQADIDAVNAAPTEPGQPKKEIRLFCTSSDYYPTAIAAGESVPLEFPYNSEITVDSKVVQFRKGLKGRANTAAPVPLESPTHRMRAGQTNVSVTHVGPSLNKKTKEAKKFFFQICLTEITPFADMQNKIVNGRRKTKAEILAGMKASAAEDDIQLGSTKVSLKDPYETASSRFRTPESSIQLERISAATFSVSMLRNGYLYFQSILAMCPDSVDEVIIEPDGEWHTEDRKYASPGWRQAQKDESTASAGASKAHTPLDEKPQLDLDRDSSTNGTTSNNVGKSSENGRAGGPARMQEVVALDDSSDDEPIRRAAPRTIYTAPSSESRAREDTSSVDRLLDNALYSRSTDSAGQTESTTAARTNTTATASEPVIDLTSTDDEDEEDDYNRPALPAWAADIPALARSDKRERSMSSLLEADDRRSLRRRLVEDTRDSSSAYEPSFRSSLSPAIPTVPAPVPSSTVPTADTTSTAAAGTGSGLKVRLTLPPRPRIDPLPAWMNSASDRPNSTRGDAADWLNAVPPRPSSTSTGTDSPAWTAPSPRPTGRDVSTLPKEFSHTFQRVHVATPSSSVASPAESNSDGNEH</sequence>